<dbReference type="EMBL" id="UYRU01061877">
    <property type="protein sequence ID" value="VDN15248.1"/>
    <property type="molecule type" value="Genomic_DNA"/>
</dbReference>
<keyword evidence="3" id="KW-1185">Reference proteome</keyword>
<name>A0A3P7LYV9_DIBLA</name>
<evidence type="ECO:0000313" key="2">
    <source>
        <dbReference type="EMBL" id="VDN15248.1"/>
    </source>
</evidence>
<evidence type="ECO:0000313" key="3">
    <source>
        <dbReference type="Proteomes" id="UP000281553"/>
    </source>
</evidence>
<accession>A0A3P7LYV9</accession>
<dbReference type="Proteomes" id="UP000281553">
    <property type="component" value="Unassembled WGS sequence"/>
</dbReference>
<gene>
    <name evidence="2" type="ORF">DILT_LOCUS11079</name>
</gene>
<feature type="region of interest" description="Disordered" evidence="1">
    <location>
        <begin position="48"/>
        <end position="78"/>
    </location>
</feature>
<proteinExistence type="predicted"/>
<organism evidence="2 3">
    <name type="scientific">Dibothriocephalus latus</name>
    <name type="common">Fish tapeworm</name>
    <name type="synonym">Diphyllobothrium latum</name>
    <dbReference type="NCBI Taxonomy" id="60516"/>
    <lineage>
        <taxon>Eukaryota</taxon>
        <taxon>Metazoa</taxon>
        <taxon>Spiralia</taxon>
        <taxon>Lophotrochozoa</taxon>
        <taxon>Platyhelminthes</taxon>
        <taxon>Cestoda</taxon>
        <taxon>Eucestoda</taxon>
        <taxon>Diphyllobothriidea</taxon>
        <taxon>Diphyllobothriidae</taxon>
        <taxon>Dibothriocephalus</taxon>
    </lineage>
</organism>
<evidence type="ECO:0000256" key="1">
    <source>
        <dbReference type="SAM" id="MobiDB-lite"/>
    </source>
</evidence>
<protein>
    <submittedName>
        <fullName evidence="2">Uncharacterized protein</fullName>
    </submittedName>
</protein>
<reference evidence="2 3" key="1">
    <citation type="submission" date="2018-11" db="EMBL/GenBank/DDBJ databases">
        <authorList>
            <consortium name="Pathogen Informatics"/>
        </authorList>
    </citation>
    <scope>NUCLEOTIDE SEQUENCE [LARGE SCALE GENOMIC DNA]</scope>
</reference>
<dbReference type="OrthoDB" id="6269140at2759"/>
<feature type="compositionally biased region" description="Basic residues" evidence="1">
    <location>
        <begin position="59"/>
        <end position="71"/>
    </location>
</feature>
<dbReference type="AlphaFoldDB" id="A0A3P7LYV9"/>
<sequence length="277" mass="31160">MMHNHGAEEVNHDAHILLTDADRLIDSEILDSLVDDRALGKYEAKHNHVLNPNMDRPPPKSRRPHLKRNSAFKRESNDGHKLEIGELDVCVETEISQKVNDDCGFEEDFIDDYSEAWLSRQMKPRHPIGSAQELGNSPPALIPQQGPLISGQGRLPSVTPAVMVAQIEPCLQNIKLLALSSGAGRFQACMDELLAMEMRWRREFGVDEINLPSGAAYDLSSSSLMCPLDNGSPYQTRRKRRSVYVKNPYWDCPPSELPSSSLFDPPPDMPRNSWFCD</sequence>